<dbReference type="InterPro" id="IPR043428">
    <property type="entry name" value="LivM-like"/>
</dbReference>
<feature type="transmembrane region" description="Helical" evidence="6">
    <location>
        <begin position="137"/>
        <end position="158"/>
    </location>
</feature>
<dbReference type="Pfam" id="PF02653">
    <property type="entry name" value="BPD_transp_2"/>
    <property type="match status" value="1"/>
</dbReference>
<gene>
    <name evidence="7" type="ORF">KMZ29_25960</name>
</gene>
<keyword evidence="2" id="KW-1003">Cell membrane</keyword>
<dbReference type="RefSeq" id="WP_215621828.1">
    <property type="nucleotide sequence ID" value="NZ_CP076134.1"/>
</dbReference>
<evidence type="ECO:0000256" key="5">
    <source>
        <dbReference type="ARBA" id="ARBA00023136"/>
    </source>
</evidence>
<feature type="transmembrane region" description="Helical" evidence="6">
    <location>
        <begin position="189"/>
        <end position="207"/>
    </location>
</feature>
<dbReference type="GO" id="GO:0015658">
    <property type="term" value="F:branched-chain amino acid transmembrane transporter activity"/>
    <property type="evidence" value="ECO:0007669"/>
    <property type="project" value="InterPro"/>
</dbReference>
<organism evidence="7 8">
    <name type="scientific">Bradyrhizobium sediminis</name>
    <dbReference type="NCBI Taxonomy" id="2840469"/>
    <lineage>
        <taxon>Bacteria</taxon>
        <taxon>Pseudomonadati</taxon>
        <taxon>Pseudomonadota</taxon>
        <taxon>Alphaproteobacteria</taxon>
        <taxon>Hyphomicrobiales</taxon>
        <taxon>Nitrobacteraceae</taxon>
        <taxon>Bradyrhizobium</taxon>
    </lineage>
</organism>
<keyword evidence="3 6" id="KW-0812">Transmembrane</keyword>
<evidence type="ECO:0000256" key="1">
    <source>
        <dbReference type="ARBA" id="ARBA00004651"/>
    </source>
</evidence>
<dbReference type="PANTHER" id="PTHR30482:SF10">
    <property type="entry name" value="HIGH-AFFINITY BRANCHED-CHAIN AMINO ACID TRANSPORT PROTEIN BRAE"/>
    <property type="match status" value="1"/>
</dbReference>
<dbReference type="EMBL" id="CP076134">
    <property type="protein sequence ID" value="QWG13075.1"/>
    <property type="molecule type" value="Genomic_DNA"/>
</dbReference>
<dbReference type="GO" id="GO:0005886">
    <property type="term" value="C:plasma membrane"/>
    <property type="evidence" value="ECO:0007669"/>
    <property type="project" value="UniProtKB-SubCell"/>
</dbReference>
<name>A0A975NDX4_9BRAD</name>
<sequence length="313" mass="33187">MDDHLIGILSNIGVISFVALSAYLLLLTGEISFGQQAFFAIGAYTAGIVTAMAQLPFWLGLGAGAAAGAAAALFVGLPTLRLHGLQFAIATLAFAEAVRILFELFRYQVVRDGEAVGPNGTEGFRNIRYIFENDVSAMQFMLIVYGLLGATLFGFLLLERSRLGTAFRMIGEDDLLAAMHGVPVIRVKLVAACLAGAIAGLGGGLYAHLTTYVEPAIFDVMLGVHSLAYGLIGGLGTAFGPLLGVVIDIGLLESTRWFAGYRMIVFGGLVAVLLIVRPRGLLDERLVHLIRRMVSRRPPPAPAAATILGKESP</sequence>
<evidence type="ECO:0000313" key="8">
    <source>
        <dbReference type="Proteomes" id="UP000680839"/>
    </source>
</evidence>
<dbReference type="PANTHER" id="PTHR30482">
    <property type="entry name" value="HIGH-AFFINITY BRANCHED-CHAIN AMINO ACID TRANSPORT SYSTEM PERMEASE"/>
    <property type="match status" value="1"/>
</dbReference>
<dbReference type="Proteomes" id="UP000680839">
    <property type="component" value="Chromosome"/>
</dbReference>
<keyword evidence="5 6" id="KW-0472">Membrane</keyword>
<dbReference type="AlphaFoldDB" id="A0A975NDX4"/>
<feature type="transmembrane region" description="Helical" evidence="6">
    <location>
        <begin position="6"/>
        <end position="26"/>
    </location>
</feature>
<feature type="transmembrane region" description="Helical" evidence="6">
    <location>
        <begin position="33"/>
        <end position="51"/>
    </location>
</feature>
<dbReference type="InterPro" id="IPR001851">
    <property type="entry name" value="ABC_transp_permease"/>
</dbReference>
<reference evidence="7" key="1">
    <citation type="submission" date="2021-06" db="EMBL/GenBank/DDBJ databases">
        <title>Bradyrhizobium sp. S2-20-1 Genome sequencing.</title>
        <authorList>
            <person name="Jin L."/>
        </authorList>
    </citation>
    <scope>NUCLEOTIDE SEQUENCE</scope>
    <source>
        <strain evidence="7">S2-20-1</strain>
    </source>
</reference>
<dbReference type="CDD" id="cd06581">
    <property type="entry name" value="TM_PBP1_LivM_like"/>
    <property type="match status" value="1"/>
</dbReference>
<evidence type="ECO:0000256" key="6">
    <source>
        <dbReference type="SAM" id="Phobius"/>
    </source>
</evidence>
<evidence type="ECO:0000256" key="4">
    <source>
        <dbReference type="ARBA" id="ARBA00022989"/>
    </source>
</evidence>
<feature type="transmembrane region" description="Helical" evidence="6">
    <location>
        <begin position="57"/>
        <end position="77"/>
    </location>
</feature>
<protein>
    <submittedName>
        <fullName evidence="7">Branched-chain amino acid ABC transporter permease</fullName>
    </submittedName>
</protein>
<proteinExistence type="predicted"/>
<keyword evidence="4 6" id="KW-1133">Transmembrane helix</keyword>
<accession>A0A975NDX4</accession>
<feature type="transmembrane region" description="Helical" evidence="6">
    <location>
        <begin position="227"/>
        <end position="247"/>
    </location>
</feature>
<evidence type="ECO:0000256" key="2">
    <source>
        <dbReference type="ARBA" id="ARBA00022475"/>
    </source>
</evidence>
<evidence type="ECO:0000313" key="7">
    <source>
        <dbReference type="EMBL" id="QWG13075.1"/>
    </source>
</evidence>
<evidence type="ECO:0000256" key="3">
    <source>
        <dbReference type="ARBA" id="ARBA00022692"/>
    </source>
</evidence>
<comment type="subcellular location">
    <subcellularLocation>
        <location evidence="1">Cell membrane</location>
        <topology evidence="1">Multi-pass membrane protein</topology>
    </subcellularLocation>
</comment>
<feature type="transmembrane region" description="Helical" evidence="6">
    <location>
        <begin position="259"/>
        <end position="276"/>
    </location>
</feature>